<name>A0A3B5AIN7_9TELE</name>
<evidence type="ECO:0000256" key="2">
    <source>
        <dbReference type="ARBA" id="ARBA00022475"/>
    </source>
</evidence>
<dbReference type="InterPro" id="IPR000276">
    <property type="entry name" value="GPCR_Rhodpsn"/>
</dbReference>
<keyword evidence="9" id="KW-0325">Glycoprotein</keyword>
<dbReference type="PANTHER" id="PTHR10489">
    <property type="entry name" value="CELL ADHESION MOLECULE"/>
    <property type="match status" value="1"/>
</dbReference>
<dbReference type="GO" id="GO:0019722">
    <property type="term" value="P:calcium-mediated signaling"/>
    <property type="evidence" value="ECO:0007669"/>
    <property type="project" value="TreeGrafter"/>
</dbReference>
<dbReference type="SUPFAM" id="SSF81321">
    <property type="entry name" value="Family A G protein-coupled receptor-like"/>
    <property type="match status" value="1"/>
</dbReference>
<dbReference type="PRINTS" id="PR00237">
    <property type="entry name" value="GPCRRHODOPSN"/>
</dbReference>
<evidence type="ECO:0000256" key="9">
    <source>
        <dbReference type="ARBA" id="ARBA00023180"/>
    </source>
</evidence>
<dbReference type="Gene3D" id="1.20.1070.10">
    <property type="entry name" value="Rhodopsin 7-helix transmembrane proteins"/>
    <property type="match status" value="1"/>
</dbReference>
<dbReference type="PROSITE" id="PS50262">
    <property type="entry name" value="G_PROTEIN_RECEP_F1_2"/>
    <property type="match status" value="1"/>
</dbReference>
<dbReference type="Pfam" id="PF00001">
    <property type="entry name" value="7tm_1"/>
    <property type="match status" value="1"/>
</dbReference>
<dbReference type="GO" id="GO:0007204">
    <property type="term" value="P:positive regulation of cytosolic calcium ion concentration"/>
    <property type="evidence" value="ECO:0007669"/>
    <property type="project" value="TreeGrafter"/>
</dbReference>
<keyword evidence="2" id="KW-1003">Cell membrane</keyword>
<evidence type="ECO:0000256" key="11">
    <source>
        <dbReference type="RuleBase" id="RU000688"/>
    </source>
</evidence>
<dbReference type="PANTHER" id="PTHR10489:SF957">
    <property type="entry name" value="B2 BRADYKININ RECEPTOR"/>
    <property type="match status" value="1"/>
</dbReference>
<evidence type="ECO:0000256" key="8">
    <source>
        <dbReference type="ARBA" id="ARBA00023170"/>
    </source>
</evidence>
<evidence type="ECO:0000256" key="4">
    <source>
        <dbReference type="ARBA" id="ARBA00022989"/>
    </source>
</evidence>
<dbReference type="InterPro" id="IPR017452">
    <property type="entry name" value="GPCR_Rhodpsn_7TM"/>
</dbReference>
<comment type="subcellular location">
    <subcellularLocation>
        <location evidence="1">Cell membrane</location>
        <topology evidence="1">Multi-pass membrane protein</topology>
    </subcellularLocation>
</comment>
<evidence type="ECO:0000256" key="7">
    <source>
        <dbReference type="ARBA" id="ARBA00023157"/>
    </source>
</evidence>
<sequence>MPAHFHPEIMDENQNNTDGIWCNVEGSDWMFTVVPVYILVISVLGIILNVFVLMVLGLHKKACTVVEIYWSNLAAADLFLMSSLPFWALNVAKKYDWKLSKTMCKLIPFSITMNTYCSICILVLVSIDRYLALVRPLTSARIRKPFCAKLACVVVWGVCFFLNVPALIFREVLHFPEGNFSRCNHNVSSPTMYLAYQGISVFSFIIPIFIISFCTVKIIHTLRKRLNIQKMEQKAIILILVVFLAFLICWVPYHVVQILDLLSRLNIVGLCTTHLNFFHLIFTYLSLLNSVLNPILYVIYIWWDPCCAQTSGVRILHQMITLSTPECPQSTLLAVAS</sequence>
<dbReference type="AlphaFoldDB" id="A0A3B5AIN7"/>
<protein>
    <recommendedName>
        <fullName evidence="12">G-protein coupled receptors family 1 profile domain-containing protein</fullName>
    </recommendedName>
</protein>
<keyword evidence="5 11" id="KW-0297">G-protein coupled receptor</keyword>
<evidence type="ECO:0000313" key="13">
    <source>
        <dbReference type="Ensembl" id="ENSSPAP00000020291.1"/>
    </source>
</evidence>
<evidence type="ECO:0000256" key="6">
    <source>
        <dbReference type="ARBA" id="ARBA00023136"/>
    </source>
</evidence>
<keyword evidence="6" id="KW-0472">Membrane</keyword>
<keyword evidence="8 11" id="KW-0675">Receptor</keyword>
<keyword evidence="4" id="KW-1133">Transmembrane helix</keyword>
<evidence type="ECO:0000256" key="3">
    <source>
        <dbReference type="ARBA" id="ARBA00022692"/>
    </source>
</evidence>
<dbReference type="GO" id="GO:0016493">
    <property type="term" value="F:C-C chemokine receptor activity"/>
    <property type="evidence" value="ECO:0007669"/>
    <property type="project" value="TreeGrafter"/>
</dbReference>
<dbReference type="GO" id="GO:0060326">
    <property type="term" value="P:cell chemotaxis"/>
    <property type="evidence" value="ECO:0007669"/>
    <property type="project" value="TreeGrafter"/>
</dbReference>
<evidence type="ECO:0000256" key="5">
    <source>
        <dbReference type="ARBA" id="ARBA00023040"/>
    </source>
</evidence>
<dbReference type="PRINTS" id="PR00425">
    <property type="entry name" value="BRADYKININR"/>
</dbReference>
<dbReference type="GO" id="GO:0004947">
    <property type="term" value="F:bradykinin receptor activity"/>
    <property type="evidence" value="ECO:0007669"/>
    <property type="project" value="InterPro"/>
</dbReference>
<keyword evidence="3 11" id="KW-0812">Transmembrane</keyword>
<dbReference type="InterPro" id="IPR000496">
    <property type="entry name" value="Brdyknn_rcpt"/>
</dbReference>
<organism evidence="13">
    <name type="scientific">Stegastes partitus</name>
    <name type="common">bicolor damselfish</name>
    <dbReference type="NCBI Taxonomy" id="144197"/>
    <lineage>
        <taxon>Eukaryota</taxon>
        <taxon>Metazoa</taxon>
        <taxon>Chordata</taxon>
        <taxon>Craniata</taxon>
        <taxon>Vertebrata</taxon>
        <taxon>Euteleostomi</taxon>
        <taxon>Actinopterygii</taxon>
        <taxon>Neopterygii</taxon>
        <taxon>Teleostei</taxon>
        <taxon>Neoteleostei</taxon>
        <taxon>Acanthomorphata</taxon>
        <taxon>Ovalentaria</taxon>
        <taxon>Pomacentridae</taxon>
        <taxon>Stegastes</taxon>
    </lineage>
</organism>
<accession>A0A3B5AIN7</accession>
<keyword evidence="7" id="KW-1015">Disulfide bond</keyword>
<dbReference type="Ensembl" id="ENSSPAT00000020605.1">
    <property type="protein sequence ID" value="ENSSPAP00000020291.1"/>
    <property type="gene ID" value="ENSSPAG00000015321.1"/>
</dbReference>
<keyword evidence="10 11" id="KW-0807">Transducer</keyword>
<comment type="similarity">
    <text evidence="11">Belongs to the G-protein coupled receptor 1 family.</text>
</comment>
<evidence type="ECO:0000256" key="10">
    <source>
        <dbReference type="ARBA" id="ARBA00023224"/>
    </source>
</evidence>
<dbReference type="GO" id="GO:0006955">
    <property type="term" value="P:immune response"/>
    <property type="evidence" value="ECO:0007669"/>
    <property type="project" value="TreeGrafter"/>
</dbReference>
<reference evidence="13" key="1">
    <citation type="submission" date="2023-09" db="UniProtKB">
        <authorList>
            <consortium name="Ensembl"/>
        </authorList>
    </citation>
    <scope>IDENTIFICATION</scope>
</reference>
<evidence type="ECO:0000256" key="1">
    <source>
        <dbReference type="ARBA" id="ARBA00004651"/>
    </source>
</evidence>
<evidence type="ECO:0000259" key="12">
    <source>
        <dbReference type="PROSITE" id="PS50262"/>
    </source>
</evidence>
<dbReference type="InterPro" id="IPR050119">
    <property type="entry name" value="CCR1-9-like"/>
</dbReference>
<dbReference type="GO" id="GO:0009897">
    <property type="term" value="C:external side of plasma membrane"/>
    <property type="evidence" value="ECO:0007669"/>
    <property type="project" value="TreeGrafter"/>
</dbReference>
<proteinExistence type="inferred from homology"/>
<dbReference type="GeneTree" id="ENSGT01130000278308"/>
<feature type="domain" description="G-protein coupled receptors family 1 profile" evidence="12">
    <location>
        <begin position="48"/>
        <end position="297"/>
    </location>
</feature>
<dbReference type="PROSITE" id="PS00237">
    <property type="entry name" value="G_PROTEIN_RECEP_F1_1"/>
    <property type="match status" value="1"/>
</dbReference>
<dbReference type="GO" id="GO:0019957">
    <property type="term" value="F:C-C chemokine binding"/>
    <property type="evidence" value="ECO:0007669"/>
    <property type="project" value="TreeGrafter"/>
</dbReference>